<dbReference type="InterPro" id="IPR011761">
    <property type="entry name" value="ATP-grasp"/>
</dbReference>
<keyword evidence="10 13" id="KW-0573">Peptidoglycan synthesis</keyword>
<keyword evidence="12 13" id="KW-0961">Cell wall biogenesis/degradation</keyword>
<gene>
    <name evidence="16" type="primary">ddlB</name>
    <name evidence="13" type="synonym">ddl</name>
    <name evidence="16" type="ORF">GCM10010969_38900</name>
</gene>
<comment type="similarity">
    <text evidence="3 13">Belongs to the D-alanine--D-alanine ligase family.</text>
</comment>
<dbReference type="NCBIfam" id="NF002526">
    <property type="entry name" value="PRK01966.1-2"/>
    <property type="match status" value="1"/>
</dbReference>
<evidence type="ECO:0000256" key="10">
    <source>
        <dbReference type="ARBA" id="ARBA00022984"/>
    </source>
</evidence>
<dbReference type="Pfam" id="PF07478">
    <property type="entry name" value="Dala_Dala_lig_C"/>
    <property type="match status" value="1"/>
</dbReference>
<keyword evidence="9 13" id="KW-0133">Cell shape</keyword>
<dbReference type="InterPro" id="IPR013815">
    <property type="entry name" value="ATP_grasp_subdomain_1"/>
</dbReference>
<keyword evidence="5" id="KW-0479">Metal-binding</keyword>
<dbReference type="Proteomes" id="UP000606653">
    <property type="component" value="Unassembled WGS sequence"/>
</dbReference>
<keyword evidence="4 13" id="KW-0436">Ligase</keyword>
<name>A0ABQ2LB34_9BACL</name>
<evidence type="ECO:0000256" key="11">
    <source>
        <dbReference type="ARBA" id="ARBA00023211"/>
    </source>
</evidence>
<evidence type="ECO:0000256" key="9">
    <source>
        <dbReference type="ARBA" id="ARBA00022960"/>
    </source>
</evidence>
<keyword evidence="17" id="KW-1185">Reference proteome</keyword>
<dbReference type="Gene3D" id="3.30.470.20">
    <property type="entry name" value="ATP-grasp fold, B domain"/>
    <property type="match status" value="1"/>
</dbReference>
<dbReference type="PROSITE" id="PS00844">
    <property type="entry name" value="DALA_DALA_LIGASE_2"/>
    <property type="match status" value="1"/>
</dbReference>
<comment type="pathway">
    <text evidence="13">Cell wall biogenesis; peptidoglycan biosynthesis.</text>
</comment>
<dbReference type="PIRSF" id="PIRSF039102">
    <property type="entry name" value="Ddl/VanB"/>
    <property type="match status" value="1"/>
</dbReference>
<evidence type="ECO:0000313" key="16">
    <source>
        <dbReference type="EMBL" id="GGO08952.1"/>
    </source>
</evidence>
<dbReference type="HAMAP" id="MF_00047">
    <property type="entry name" value="Dala_Dala_lig"/>
    <property type="match status" value="1"/>
</dbReference>
<dbReference type="PANTHER" id="PTHR23132:SF25">
    <property type="entry name" value="D-ALANINE--D-ALANINE LIGASE A"/>
    <property type="match status" value="1"/>
</dbReference>
<dbReference type="NCBIfam" id="TIGR01205">
    <property type="entry name" value="D_ala_D_alaTIGR"/>
    <property type="match status" value="1"/>
</dbReference>
<dbReference type="Pfam" id="PF01820">
    <property type="entry name" value="Dala_Dala_lig_N"/>
    <property type="match status" value="1"/>
</dbReference>
<dbReference type="PROSITE" id="PS00843">
    <property type="entry name" value="DALA_DALA_LIGASE_1"/>
    <property type="match status" value="1"/>
</dbReference>
<dbReference type="PANTHER" id="PTHR23132">
    <property type="entry name" value="D-ALANINE--D-ALANINE LIGASE"/>
    <property type="match status" value="1"/>
</dbReference>
<keyword evidence="8" id="KW-0460">Magnesium</keyword>
<evidence type="ECO:0000256" key="14">
    <source>
        <dbReference type="PROSITE-ProRule" id="PRU00409"/>
    </source>
</evidence>
<dbReference type="Gene3D" id="3.30.1490.20">
    <property type="entry name" value="ATP-grasp fold, A domain"/>
    <property type="match status" value="1"/>
</dbReference>
<dbReference type="InterPro" id="IPR011095">
    <property type="entry name" value="Dala_Dala_lig_C"/>
</dbReference>
<evidence type="ECO:0000256" key="1">
    <source>
        <dbReference type="ARBA" id="ARBA00001936"/>
    </source>
</evidence>
<evidence type="ECO:0000259" key="15">
    <source>
        <dbReference type="PROSITE" id="PS50975"/>
    </source>
</evidence>
<evidence type="ECO:0000256" key="13">
    <source>
        <dbReference type="HAMAP-Rule" id="MF_00047"/>
    </source>
</evidence>
<evidence type="ECO:0000256" key="4">
    <source>
        <dbReference type="ARBA" id="ARBA00022598"/>
    </source>
</evidence>
<evidence type="ECO:0000256" key="3">
    <source>
        <dbReference type="ARBA" id="ARBA00010871"/>
    </source>
</evidence>
<comment type="caution">
    <text evidence="16">The sequence shown here is derived from an EMBL/GenBank/DDBJ whole genome shotgun (WGS) entry which is preliminary data.</text>
</comment>
<keyword evidence="7 14" id="KW-0067">ATP-binding</keyword>
<dbReference type="InterPro" id="IPR016185">
    <property type="entry name" value="PreATP-grasp_dom_sf"/>
</dbReference>
<dbReference type="NCBIfam" id="NF002528">
    <property type="entry name" value="PRK01966.1-4"/>
    <property type="match status" value="1"/>
</dbReference>
<sequence>MTANKVTVGLVYGGKSGEHEVSLQTGFAVMNAFDYEKYEIVPFYITLRGEWRMGSVLHRPMNSLDEMKLESASDGTAEAAGAMFASLSGRESGIDVMFPLLHGTFGEDGTVQGLFEMAGLPYVGAGVLSSAAGMDKDVMKKLFAAAGLEQGEYIAFNERDWQTNRHELLQEAENRLGYPCFVKPANLGSSVGISKAEDQEALIDAVELALRYDRKVLIETFIDGRELEVGVLGNDEPQASIPGEIVSSGDYYDYNAKYIDGKSEMMIPAPVDPDLADSLRELAVRAFRAVEGSGLCRADFFVRRSDNKILINEVNTMPGFTPFSMYPLLWRETGMSYQALLDRLIELALERHEARTNLQYGR</sequence>
<comment type="subcellular location">
    <subcellularLocation>
        <location evidence="13">Cytoplasm</location>
    </subcellularLocation>
</comment>
<dbReference type="EC" id="6.3.2.4" evidence="13"/>
<dbReference type="SUPFAM" id="SSF52440">
    <property type="entry name" value="PreATP-grasp domain"/>
    <property type="match status" value="1"/>
</dbReference>
<keyword evidence="11" id="KW-0464">Manganese</keyword>
<comment type="cofactor">
    <cofactor evidence="2">
        <name>Mg(2+)</name>
        <dbReference type="ChEBI" id="CHEBI:18420"/>
    </cofactor>
</comment>
<keyword evidence="13" id="KW-0963">Cytoplasm</keyword>
<dbReference type="EMBL" id="BMLN01000017">
    <property type="protein sequence ID" value="GGO08952.1"/>
    <property type="molecule type" value="Genomic_DNA"/>
</dbReference>
<dbReference type="InterPro" id="IPR000291">
    <property type="entry name" value="D-Ala_lig_Van_CS"/>
</dbReference>
<evidence type="ECO:0000256" key="2">
    <source>
        <dbReference type="ARBA" id="ARBA00001946"/>
    </source>
</evidence>
<evidence type="ECO:0000256" key="12">
    <source>
        <dbReference type="ARBA" id="ARBA00023316"/>
    </source>
</evidence>
<reference evidence="17" key="1">
    <citation type="journal article" date="2019" name="Int. J. Syst. Evol. Microbiol.">
        <title>The Global Catalogue of Microorganisms (GCM) 10K type strain sequencing project: providing services to taxonomists for standard genome sequencing and annotation.</title>
        <authorList>
            <consortium name="The Broad Institute Genomics Platform"/>
            <consortium name="The Broad Institute Genome Sequencing Center for Infectious Disease"/>
            <person name="Wu L."/>
            <person name="Ma J."/>
        </authorList>
    </citation>
    <scope>NUCLEOTIDE SEQUENCE [LARGE SCALE GENOMIC DNA]</scope>
    <source>
        <strain evidence="17">CGMCC 1.6964</strain>
    </source>
</reference>
<dbReference type="Gene3D" id="3.40.50.20">
    <property type="match status" value="1"/>
</dbReference>
<protein>
    <recommendedName>
        <fullName evidence="13">D-alanine--D-alanine ligase</fullName>
        <ecNumber evidence="13">6.3.2.4</ecNumber>
    </recommendedName>
    <alternativeName>
        <fullName evidence="13">D-Ala-D-Ala ligase</fullName>
    </alternativeName>
    <alternativeName>
        <fullName evidence="13">D-alanylalanine synthetase</fullName>
    </alternativeName>
</protein>
<feature type="domain" description="ATP-grasp" evidence="15">
    <location>
        <begin position="140"/>
        <end position="346"/>
    </location>
</feature>
<dbReference type="NCBIfam" id="NF002378">
    <property type="entry name" value="PRK01372.1"/>
    <property type="match status" value="1"/>
</dbReference>
<comment type="cofactor">
    <cofactor evidence="1">
        <name>Mn(2+)</name>
        <dbReference type="ChEBI" id="CHEBI:29035"/>
    </cofactor>
</comment>
<organism evidence="16 17">
    <name type="scientific">Saccharibacillus kuerlensis</name>
    <dbReference type="NCBI Taxonomy" id="459527"/>
    <lineage>
        <taxon>Bacteria</taxon>
        <taxon>Bacillati</taxon>
        <taxon>Bacillota</taxon>
        <taxon>Bacilli</taxon>
        <taxon>Bacillales</taxon>
        <taxon>Paenibacillaceae</taxon>
        <taxon>Saccharibacillus</taxon>
    </lineage>
</organism>
<dbReference type="InterPro" id="IPR005905">
    <property type="entry name" value="D_ala_D_ala"/>
</dbReference>
<evidence type="ECO:0000256" key="8">
    <source>
        <dbReference type="ARBA" id="ARBA00022842"/>
    </source>
</evidence>
<keyword evidence="6 14" id="KW-0547">Nucleotide-binding</keyword>
<evidence type="ECO:0000256" key="5">
    <source>
        <dbReference type="ARBA" id="ARBA00022723"/>
    </source>
</evidence>
<dbReference type="SUPFAM" id="SSF56059">
    <property type="entry name" value="Glutathione synthetase ATP-binding domain-like"/>
    <property type="match status" value="1"/>
</dbReference>
<accession>A0ABQ2LB34</accession>
<dbReference type="RefSeq" id="WP_018978428.1">
    <property type="nucleotide sequence ID" value="NZ_BMLN01000017.1"/>
</dbReference>
<comment type="function">
    <text evidence="13">Cell wall formation.</text>
</comment>
<evidence type="ECO:0000256" key="6">
    <source>
        <dbReference type="ARBA" id="ARBA00022741"/>
    </source>
</evidence>
<proteinExistence type="inferred from homology"/>
<dbReference type="InterPro" id="IPR011127">
    <property type="entry name" value="Dala_Dala_lig_N"/>
</dbReference>
<dbReference type="PROSITE" id="PS50975">
    <property type="entry name" value="ATP_GRASP"/>
    <property type="match status" value="1"/>
</dbReference>
<evidence type="ECO:0000256" key="7">
    <source>
        <dbReference type="ARBA" id="ARBA00022840"/>
    </source>
</evidence>
<dbReference type="GO" id="GO:0016874">
    <property type="term" value="F:ligase activity"/>
    <property type="evidence" value="ECO:0007669"/>
    <property type="project" value="UniProtKB-KW"/>
</dbReference>
<comment type="catalytic activity">
    <reaction evidence="13">
        <text>2 D-alanine + ATP = D-alanyl-D-alanine + ADP + phosphate + H(+)</text>
        <dbReference type="Rhea" id="RHEA:11224"/>
        <dbReference type="ChEBI" id="CHEBI:15378"/>
        <dbReference type="ChEBI" id="CHEBI:30616"/>
        <dbReference type="ChEBI" id="CHEBI:43474"/>
        <dbReference type="ChEBI" id="CHEBI:57416"/>
        <dbReference type="ChEBI" id="CHEBI:57822"/>
        <dbReference type="ChEBI" id="CHEBI:456216"/>
        <dbReference type="EC" id="6.3.2.4"/>
    </reaction>
</comment>
<evidence type="ECO:0000313" key="17">
    <source>
        <dbReference type="Proteomes" id="UP000606653"/>
    </source>
</evidence>